<gene>
    <name evidence="16" type="ORF">TCMB3V08_LOCUS10889</name>
</gene>
<protein>
    <submittedName>
        <fullName evidence="16">(California timema) hypothetical protein</fullName>
    </submittedName>
</protein>
<evidence type="ECO:0000256" key="7">
    <source>
        <dbReference type="ARBA" id="ARBA00022882"/>
    </source>
</evidence>
<evidence type="ECO:0000256" key="6">
    <source>
        <dbReference type="ARBA" id="ARBA00022837"/>
    </source>
</evidence>
<keyword evidence="11" id="KW-0325">Glycoprotein</keyword>
<feature type="domain" description="Ion transport" evidence="15">
    <location>
        <begin position="214"/>
        <end position="315"/>
    </location>
</feature>
<keyword evidence="4" id="KW-0107">Calcium channel</keyword>
<evidence type="ECO:0000256" key="11">
    <source>
        <dbReference type="ARBA" id="ARBA00023180"/>
    </source>
</evidence>
<keyword evidence="2" id="KW-0813">Transport</keyword>
<evidence type="ECO:0000256" key="13">
    <source>
        <dbReference type="SAM" id="MobiDB-lite"/>
    </source>
</evidence>
<dbReference type="GO" id="GO:0005891">
    <property type="term" value="C:voltage-gated calcium channel complex"/>
    <property type="evidence" value="ECO:0007669"/>
    <property type="project" value="TreeGrafter"/>
</dbReference>
<dbReference type="Gene3D" id="1.10.287.70">
    <property type="match status" value="1"/>
</dbReference>
<dbReference type="GO" id="GO:0007268">
    <property type="term" value="P:chemical synaptic transmission"/>
    <property type="evidence" value="ECO:0007669"/>
    <property type="project" value="TreeGrafter"/>
</dbReference>
<evidence type="ECO:0000256" key="8">
    <source>
        <dbReference type="ARBA" id="ARBA00022989"/>
    </source>
</evidence>
<keyword evidence="6" id="KW-0106">Calcium</keyword>
<evidence type="ECO:0000256" key="5">
    <source>
        <dbReference type="ARBA" id="ARBA00022692"/>
    </source>
</evidence>
<evidence type="ECO:0000256" key="9">
    <source>
        <dbReference type="ARBA" id="ARBA00023065"/>
    </source>
</evidence>
<evidence type="ECO:0000256" key="14">
    <source>
        <dbReference type="SAM" id="Phobius"/>
    </source>
</evidence>
<comment type="subcellular location">
    <subcellularLocation>
        <location evidence="1">Membrane</location>
        <topology evidence="1">Multi-pass membrane protein</topology>
    </subcellularLocation>
</comment>
<keyword evidence="12" id="KW-0407">Ion channel</keyword>
<dbReference type="PANTHER" id="PTHR45628:SF7">
    <property type="entry name" value="VOLTAGE-DEPENDENT CALCIUM CHANNEL TYPE A SUBUNIT ALPHA-1"/>
    <property type="match status" value="1"/>
</dbReference>
<proteinExistence type="predicted"/>
<feature type="compositionally biased region" description="Polar residues" evidence="13">
    <location>
        <begin position="65"/>
        <end position="76"/>
    </location>
</feature>
<keyword evidence="7" id="KW-0851">Voltage-gated channel</keyword>
<keyword evidence="10 14" id="KW-0472">Membrane</keyword>
<dbReference type="GO" id="GO:0045202">
    <property type="term" value="C:synapse"/>
    <property type="evidence" value="ECO:0007669"/>
    <property type="project" value="GOC"/>
</dbReference>
<dbReference type="AlphaFoldDB" id="A0A7R9JFU9"/>
<dbReference type="GO" id="GO:0098703">
    <property type="term" value="P:calcium ion import across plasma membrane"/>
    <property type="evidence" value="ECO:0007669"/>
    <property type="project" value="TreeGrafter"/>
</dbReference>
<organism evidence="16">
    <name type="scientific">Timema californicum</name>
    <name type="common">California timema</name>
    <name type="synonym">Walking stick</name>
    <dbReference type="NCBI Taxonomy" id="61474"/>
    <lineage>
        <taxon>Eukaryota</taxon>
        <taxon>Metazoa</taxon>
        <taxon>Ecdysozoa</taxon>
        <taxon>Arthropoda</taxon>
        <taxon>Hexapoda</taxon>
        <taxon>Insecta</taxon>
        <taxon>Pterygota</taxon>
        <taxon>Neoptera</taxon>
        <taxon>Polyneoptera</taxon>
        <taxon>Phasmatodea</taxon>
        <taxon>Timematodea</taxon>
        <taxon>Timematoidea</taxon>
        <taxon>Timematidae</taxon>
        <taxon>Timema</taxon>
    </lineage>
</organism>
<evidence type="ECO:0000256" key="2">
    <source>
        <dbReference type="ARBA" id="ARBA00022448"/>
    </source>
</evidence>
<dbReference type="PANTHER" id="PTHR45628">
    <property type="entry name" value="VOLTAGE-DEPENDENT CALCIUM CHANNEL TYPE A SUBUNIT ALPHA-1"/>
    <property type="match status" value="1"/>
</dbReference>
<sequence length="315" mass="34373">MLGNARIQHDPFQQSLTSILSDLVTVSEATSCKQNIQSLKRTVNTRNCLVVLDATVVGSLARQVPSGSSKIGSSARQPAHSLRRMNGRPSAGACLRRLSVSRGRLVSSVGPCHGATVMSVIKSTPPGDSGSGSFQSASEMLDPWGTTAHCICFKVMAGGYFPVSRSTVECRVPCSIASLACEDASLCHWVLPEDSDHIAPACHCPGKLVNDSEQENFINVGFLRLFRAARLVKLLRQGYTIRILLWTFVQSFKVNIDLPQRLALPYVCLLIAMLFFIYAIIGMQVFGNIALDPDTALSRHNNFRSFVQGLMLLFR</sequence>
<reference evidence="16" key="1">
    <citation type="submission" date="2020-11" db="EMBL/GenBank/DDBJ databases">
        <authorList>
            <person name="Tran Van P."/>
        </authorList>
    </citation>
    <scope>NUCLEOTIDE SEQUENCE</scope>
</reference>
<dbReference type="EMBL" id="OE187404">
    <property type="protein sequence ID" value="CAD7578348.1"/>
    <property type="molecule type" value="Genomic_DNA"/>
</dbReference>
<evidence type="ECO:0000256" key="3">
    <source>
        <dbReference type="ARBA" id="ARBA00022568"/>
    </source>
</evidence>
<dbReference type="GO" id="GO:0008331">
    <property type="term" value="F:high voltage-gated calcium channel activity"/>
    <property type="evidence" value="ECO:0007669"/>
    <property type="project" value="TreeGrafter"/>
</dbReference>
<dbReference type="SUPFAM" id="SSF81324">
    <property type="entry name" value="Voltage-gated potassium channels"/>
    <property type="match status" value="1"/>
</dbReference>
<keyword evidence="9" id="KW-0406">Ion transport</keyword>
<evidence type="ECO:0000259" key="15">
    <source>
        <dbReference type="Pfam" id="PF00520"/>
    </source>
</evidence>
<dbReference type="Pfam" id="PF00520">
    <property type="entry name" value="Ion_trans"/>
    <property type="match status" value="1"/>
</dbReference>
<accession>A0A7R9JFU9</accession>
<feature type="transmembrane region" description="Helical" evidence="14">
    <location>
        <begin position="262"/>
        <end position="281"/>
    </location>
</feature>
<name>A0A7R9JFU9_TIMCA</name>
<keyword evidence="8 14" id="KW-1133">Transmembrane helix</keyword>
<evidence type="ECO:0000313" key="16">
    <source>
        <dbReference type="EMBL" id="CAD7578348.1"/>
    </source>
</evidence>
<keyword evidence="5 14" id="KW-0812">Transmembrane</keyword>
<dbReference type="InterPro" id="IPR050599">
    <property type="entry name" value="VDCC_alpha-1_subunit"/>
</dbReference>
<keyword evidence="3" id="KW-0109">Calcium transport</keyword>
<feature type="region of interest" description="Disordered" evidence="13">
    <location>
        <begin position="65"/>
        <end position="86"/>
    </location>
</feature>
<evidence type="ECO:0000256" key="10">
    <source>
        <dbReference type="ARBA" id="ARBA00023136"/>
    </source>
</evidence>
<evidence type="ECO:0000256" key="1">
    <source>
        <dbReference type="ARBA" id="ARBA00004141"/>
    </source>
</evidence>
<dbReference type="InterPro" id="IPR005821">
    <property type="entry name" value="Ion_trans_dom"/>
</dbReference>
<evidence type="ECO:0000256" key="4">
    <source>
        <dbReference type="ARBA" id="ARBA00022673"/>
    </source>
</evidence>
<evidence type="ECO:0000256" key="12">
    <source>
        <dbReference type="ARBA" id="ARBA00023303"/>
    </source>
</evidence>